<proteinExistence type="predicted"/>
<dbReference type="EC" id="6.6.1.2" evidence="1"/>
<dbReference type="NCBIfam" id="TIGR01651">
    <property type="entry name" value="CobT"/>
    <property type="match status" value="1"/>
</dbReference>
<dbReference type="HOGENOM" id="CLU_031624_0_0_5"/>
<dbReference type="PANTHER" id="PTHR41248">
    <property type="entry name" value="NORD PROTEIN"/>
    <property type="match status" value="1"/>
</dbReference>
<dbReference type="InterPro" id="IPR036465">
    <property type="entry name" value="vWFA_dom_sf"/>
</dbReference>
<dbReference type="InterPro" id="IPR002035">
    <property type="entry name" value="VWF_A"/>
</dbReference>
<evidence type="ECO:0000256" key="2">
    <source>
        <dbReference type="SAM" id="MobiDB-lite"/>
    </source>
</evidence>
<dbReference type="InterPro" id="IPR006538">
    <property type="entry name" value="CobT"/>
</dbReference>
<dbReference type="InterPro" id="IPR025861">
    <property type="entry name" value="CobT_VWA_dom"/>
</dbReference>
<feature type="compositionally biased region" description="Basic and acidic residues" evidence="2">
    <location>
        <begin position="260"/>
        <end position="274"/>
    </location>
</feature>
<dbReference type="GO" id="GO:0009236">
    <property type="term" value="P:cobalamin biosynthetic process"/>
    <property type="evidence" value="ECO:0007669"/>
    <property type="project" value="UniProtKB-UniRule"/>
</dbReference>
<dbReference type="PROSITE" id="PS50234">
    <property type="entry name" value="VWFA"/>
    <property type="match status" value="1"/>
</dbReference>
<reference evidence="4 5" key="1">
    <citation type="submission" date="2013-04" db="EMBL/GenBank/DDBJ databases">
        <title>The Genome Sequence of Bartonella bacilliformis Ver097.</title>
        <authorList>
            <consortium name="The Broad Institute Genomics Platform"/>
            <consortium name="The Broad Institute Genome Sequencing Center for Infectious Disease"/>
            <person name="Feldgarden M."/>
            <person name="Kirby J."/>
            <person name="Birtles R."/>
            <person name="Dasch G."/>
            <person name="Hendrix L."/>
            <person name="Koehler J."/>
            <person name="Walker B."/>
            <person name="Young S.K."/>
            <person name="Zeng Q."/>
            <person name="Gargeya S."/>
            <person name="Fitzgerald M."/>
            <person name="Haas B."/>
            <person name="Abouelleil A."/>
            <person name="Allen A.W."/>
            <person name="Alvarado L."/>
            <person name="Arachchi H.M."/>
            <person name="Berlin A.M."/>
            <person name="Chapman S.B."/>
            <person name="Gainer-Dewar J."/>
            <person name="Goldberg J."/>
            <person name="Griggs A."/>
            <person name="Gujja S."/>
            <person name="Hansen M."/>
            <person name="Howarth C."/>
            <person name="Imamovic A."/>
            <person name="Ireland A."/>
            <person name="Larimer J."/>
            <person name="McCowan C."/>
            <person name="Murphy C."/>
            <person name="Pearson M."/>
            <person name="Poon T.W."/>
            <person name="Priest M."/>
            <person name="Roberts A."/>
            <person name="Saif S."/>
            <person name="Shea T."/>
            <person name="Sisk P."/>
            <person name="Sykes S."/>
            <person name="Wortman J."/>
            <person name="Nusbaum C."/>
            <person name="Birren B."/>
        </authorList>
    </citation>
    <scope>NUCLEOTIDE SEQUENCE [LARGE SCALE GENOMIC DNA]</scope>
    <source>
        <strain evidence="4 5">Ver097</strain>
    </source>
</reference>
<dbReference type="PANTHER" id="PTHR41248:SF1">
    <property type="entry name" value="NORD PROTEIN"/>
    <property type="match status" value="1"/>
</dbReference>
<feature type="domain" description="VWFA" evidence="3">
    <location>
        <begin position="427"/>
        <end position="631"/>
    </location>
</feature>
<dbReference type="Pfam" id="PF06213">
    <property type="entry name" value="CobT"/>
    <property type="match status" value="1"/>
</dbReference>
<dbReference type="CDD" id="cd01454">
    <property type="entry name" value="vWA_norD_type"/>
    <property type="match status" value="1"/>
</dbReference>
<evidence type="ECO:0000259" key="3">
    <source>
        <dbReference type="PROSITE" id="PS50234"/>
    </source>
</evidence>
<dbReference type="AlphaFoldDB" id="A0A072R801"/>
<dbReference type="InterPro" id="IPR051928">
    <property type="entry name" value="NorD/CobT"/>
</dbReference>
<gene>
    <name evidence="4" type="ORF">H710_00291</name>
</gene>
<dbReference type="SMART" id="SM00327">
    <property type="entry name" value="VWA"/>
    <property type="match status" value="1"/>
</dbReference>
<evidence type="ECO:0000256" key="1">
    <source>
        <dbReference type="NCBIfam" id="TIGR01651"/>
    </source>
</evidence>
<organism evidence="4 5">
    <name type="scientific">Bartonella bacilliformis Ver097</name>
    <dbReference type="NCBI Taxonomy" id="1293911"/>
    <lineage>
        <taxon>Bacteria</taxon>
        <taxon>Pseudomonadati</taxon>
        <taxon>Pseudomonadota</taxon>
        <taxon>Alphaproteobacteria</taxon>
        <taxon>Hyphomicrobiales</taxon>
        <taxon>Bartonellaceae</taxon>
        <taxon>Bartonella</taxon>
    </lineage>
</organism>
<dbReference type="RefSeq" id="WP_041849078.1">
    <property type="nucleotide sequence ID" value="NZ_KL503802.1"/>
</dbReference>
<comment type="caution">
    <text evidence="4">The sequence shown here is derived from an EMBL/GenBank/DDBJ whole genome shotgun (WGS) entry which is preliminary data.</text>
</comment>
<dbReference type="STRING" id="1293911.H710_00291"/>
<dbReference type="Proteomes" id="UP000031740">
    <property type="component" value="Unassembled WGS sequence"/>
</dbReference>
<feature type="compositionally biased region" description="Basic and acidic residues" evidence="2">
    <location>
        <begin position="241"/>
        <end position="251"/>
    </location>
</feature>
<dbReference type="PATRIC" id="fig|1293911.3.peg.302"/>
<dbReference type="Pfam" id="PF11775">
    <property type="entry name" value="CobT_C"/>
    <property type="match status" value="1"/>
</dbReference>
<dbReference type="GO" id="GO:0051116">
    <property type="term" value="F:cobaltochelatase activity"/>
    <property type="evidence" value="ECO:0007669"/>
    <property type="project" value="UniProtKB-UniRule"/>
</dbReference>
<accession>A0A072R801</accession>
<dbReference type="EMBL" id="ASIV01000001">
    <property type="protein sequence ID" value="KEG21342.1"/>
    <property type="molecule type" value="Genomic_DNA"/>
</dbReference>
<dbReference type="PIRSF" id="PIRSF031715">
    <property type="entry name" value="Cob_chel_CobT"/>
    <property type="match status" value="1"/>
</dbReference>
<evidence type="ECO:0000313" key="5">
    <source>
        <dbReference type="Proteomes" id="UP000031740"/>
    </source>
</evidence>
<sequence>MASKASDNNSQNLKHHLPNSSLNSEAFKLDAEAFKRAMSTCMRAIAGTSTLQTIFGHYKPSMSHTHVRLPEIPAKATHKDVAVTRGLSDSMGLRKAWHDPHIHTQFTPQELKARAIFDALEQTRIEAIGTLTMEGIAQNLEIMLADKYQRAHYQRISTQDEAPIEEAIALLLREKITKRSPPKEAGPILDLWRHTIEQQAAAELHELTHHLYNQKAFARVVRHILFSLKISSALDDVSDDTNVKKQTKEGNTHVQTNEEYNEKTKYTQSEEQKTTEQTNDVQDEGKAHATQSSTDESIEQEHTSVWQKKPSEFKQTLHTSESMQKLADYKIFTQKFDEVLEATDFCSKSELNHLRYLLDQQLNHFQNIVGRLANRLQRRLMAQQNRAWHFDLEEGYLDTAKLPRLIIDPVYPLSFKKEYETQFRDTVVSLLIDNSGSMRGHPITVAASCTDILAQTLERCGVKVEILGFTTKAWKGGQSREEWEKQNKPPHPGRLNDLCHIIYKSADTPWRRARRNLGLVMQEGLLKENIDGEALIWAHQRLLSRHEHRRILMIISDGAPVDDSTLSVNPGNYLEKHLCAVIQEIQTYSPIELMAIGIGHDVTRHYKRAITIPNAEELANAIIQQLATLFD</sequence>
<name>A0A072R801_BARBA</name>
<dbReference type="Gene3D" id="3.40.50.410">
    <property type="entry name" value="von Willebrand factor, type A domain"/>
    <property type="match status" value="1"/>
</dbReference>
<feature type="region of interest" description="Disordered" evidence="2">
    <location>
        <begin position="237"/>
        <end position="314"/>
    </location>
</feature>
<evidence type="ECO:0000313" key="4">
    <source>
        <dbReference type="EMBL" id="KEG21342.1"/>
    </source>
</evidence>
<protein>
    <recommendedName>
        <fullName evidence="1">Cobaltochelatase subunit CobT</fullName>
        <ecNumber evidence="1">6.6.1.2</ecNumber>
    </recommendedName>
</protein>
<dbReference type="SUPFAM" id="SSF53300">
    <property type="entry name" value="vWA-like"/>
    <property type="match status" value="1"/>
</dbReference>